<gene>
    <name evidence="2" type="ORF">Poly30_18760</name>
</gene>
<evidence type="ECO:0008006" key="4">
    <source>
        <dbReference type="Google" id="ProtNLM"/>
    </source>
</evidence>
<organism evidence="2 3">
    <name type="scientific">Saltatorellus ferox</name>
    <dbReference type="NCBI Taxonomy" id="2528018"/>
    <lineage>
        <taxon>Bacteria</taxon>
        <taxon>Pseudomonadati</taxon>
        <taxon>Planctomycetota</taxon>
        <taxon>Planctomycetia</taxon>
        <taxon>Planctomycetia incertae sedis</taxon>
        <taxon>Saltatorellus</taxon>
    </lineage>
</organism>
<protein>
    <recommendedName>
        <fullName evidence="4">DUF1800 domain-containing protein</fullName>
    </recommendedName>
</protein>
<evidence type="ECO:0000256" key="1">
    <source>
        <dbReference type="SAM" id="MobiDB-lite"/>
    </source>
</evidence>
<feature type="region of interest" description="Disordered" evidence="1">
    <location>
        <begin position="1"/>
        <end position="22"/>
    </location>
</feature>
<dbReference type="AlphaFoldDB" id="A0A518EQJ7"/>
<dbReference type="EMBL" id="CP036434">
    <property type="protein sequence ID" value="QDV06367.1"/>
    <property type="molecule type" value="Genomic_DNA"/>
</dbReference>
<name>A0A518EQJ7_9BACT</name>
<accession>A0A518EQJ7</accession>
<evidence type="ECO:0000313" key="3">
    <source>
        <dbReference type="Proteomes" id="UP000320390"/>
    </source>
</evidence>
<dbReference type="InterPro" id="IPR014917">
    <property type="entry name" value="DUF1800"/>
</dbReference>
<dbReference type="RefSeq" id="WP_145196480.1">
    <property type="nucleotide sequence ID" value="NZ_CP036434.1"/>
</dbReference>
<keyword evidence="3" id="KW-1185">Reference proteome</keyword>
<sequence length="497" mass="54400">MQTGTTSGIDASAPTRSGTTASASVIGAAGLRRSLMARATFGHRREDRAELDALGQDAWLDLQLQPELIDDSSMDARLGAYPWLGVGAVQGMDSATLRQNYGGGGWRLSEESKSVRILRAKDSRRQLFERVVDFWNDHFNVPFTAQDANYLRPVHEERVIRRHAFGKFPEFLAAVAMSPAMGAFLDQDSNRAGLPNENYARELLELHTLGEGNGYTEEDVREVARCFTGWTYVRHWEPGAFGTFRFDSSVHDQGYKTVLGRLIPNGGQLDGVRVLRLLALDPRTARHVSSKLVRWFLGEDAAAGLVMVSGQSIVDRVTGVFLATDGDIRAMLREILSVESLRAVQPWRRRRLKQPFHFGMSFLRALEIEITNPSTAVYGLAGLGQVPFEWPDPDGYPDETDAWASNLAPRWRFASAILNGWTSWSSVPSGKLASFCQGVGPEAWGRCVSAALTGGEMDTSDVEAIQAFVDGAPSTPGAADLLAAFELGASSPSFQTI</sequence>
<proteinExistence type="predicted"/>
<dbReference type="Pfam" id="PF08811">
    <property type="entry name" value="DUF1800"/>
    <property type="match status" value="1"/>
</dbReference>
<reference evidence="2 3" key="1">
    <citation type="submission" date="2019-02" db="EMBL/GenBank/DDBJ databases">
        <title>Deep-cultivation of Planctomycetes and their phenomic and genomic characterization uncovers novel biology.</title>
        <authorList>
            <person name="Wiegand S."/>
            <person name="Jogler M."/>
            <person name="Boedeker C."/>
            <person name="Pinto D."/>
            <person name="Vollmers J."/>
            <person name="Rivas-Marin E."/>
            <person name="Kohn T."/>
            <person name="Peeters S.H."/>
            <person name="Heuer A."/>
            <person name="Rast P."/>
            <person name="Oberbeckmann S."/>
            <person name="Bunk B."/>
            <person name="Jeske O."/>
            <person name="Meyerdierks A."/>
            <person name="Storesund J.E."/>
            <person name="Kallscheuer N."/>
            <person name="Luecker S."/>
            <person name="Lage O.M."/>
            <person name="Pohl T."/>
            <person name="Merkel B.J."/>
            <person name="Hornburger P."/>
            <person name="Mueller R.-W."/>
            <person name="Bruemmer F."/>
            <person name="Labrenz M."/>
            <person name="Spormann A.M."/>
            <person name="Op den Camp H."/>
            <person name="Overmann J."/>
            <person name="Amann R."/>
            <person name="Jetten M.S.M."/>
            <person name="Mascher T."/>
            <person name="Medema M.H."/>
            <person name="Devos D.P."/>
            <person name="Kaster A.-K."/>
            <person name="Ovreas L."/>
            <person name="Rohde M."/>
            <person name="Galperin M.Y."/>
            <person name="Jogler C."/>
        </authorList>
    </citation>
    <scope>NUCLEOTIDE SEQUENCE [LARGE SCALE GENOMIC DNA]</scope>
    <source>
        <strain evidence="2 3">Poly30</strain>
    </source>
</reference>
<evidence type="ECO:0000313" key="2">
    <source>
        <dbReference type="EMBL" id="QDV06367.1"/>
    </source>
</evidence>
<dbReference type="Proteomes" id="UP000320390">
    <property type="component" value="Chromosome"/>
</dbReference>
<dbReference type="OrthoDB" id="9772295at2"/>